<keyword evidence="4" id="KW-0539">Nucleus</keyword>
<evidence type="ECO:0000256" key="5">
    <source>
        <dbReference type="PROSITE-ProRule" id="PRU00176"/>
    </source>
</evidence>
<evidence type="ECO:0000256" key="4">
    <source>
        <dbReference type="ARBA" id="ARBA00023242"/>
    </source>
</evidence>
<dbReference type="FunFam" id="3.30.70.330:FF:000205">
    <property type="entry name" value="Sex lethal, isoform B"/>
    <property type="match status" value="1"/>
</dbReference>
<dbReference type="InterPro" id="IPR002343">
    <property type="entry name" value="Hud_Sxl_RNA"/>
</dbReference>
<proteinExistence type="predicted"/>
<dbReference type="InterPro" id="IPR012677">
    <property type="entry name" value="Nucleotide-bd_a/b_plait_sf"/>
</dbReference>
<evidence type="ECO:0000259" key="7">
    <source>
        <dbReference type="PROSITE" id="PS50102"/>
    </source>
</evidence>
<dbReference type="SMART" id="SM00360">
    <property type="entry name" value="RRM"/>
    <property type="match status" value="2"/>
</dbReference>
<reference evidence="8" key="1">
    <citation type="submission" date="2023-07" db="EMBL/GenBank/DDBJ databases">
        <title>Chromosome-level genome assembly of Artemia franciscana.</title>
        <authorList>
            <person name="Jo E."/>
        </authorList>
    </citation>
    <scope>NUCLEOTIDE SEQUENCE</scope>
    <source>
        <tissue evidence="8">Whole body</tissue>
    </source>
</reference>
<dbReference type="GO" id="GO:0005634">
    <property type="term" value="C:nucleus"/>
    <property type="evidence" value="ECO:0007669"/>
    <property type="project" value="UniProtKB-SubCell"/>
</dbReference>
<sequence>MMATYGDANGPTAQEIEDHNAKTNLIINYLPQTFVDADLRRMFSSIGEVTNAKVMRDKKTGYSYGFGFVNYSNIDDAKRAIEGLNGLEVQGKRIKVSYARPPGDDRKDTNLYVTHLPKNMTDAEFAKLFEPYGSIIQSNLLRDKNTGLSRGVGFVRYDNKDEAAYAIQSLDGTVLPNSLQPLSVKIAEEHGKMKASYFGGMQAGSKAVTIGNEYGGYGGFATGGYDGYIGGYGSFDVSGYSSNINRQLMQIPGTRPTFRGPRPSIPTSAMPHPPPISAGGPMKSRMQNQRRYNPMGNWDATGAEGTWSLE</sequence>
<evidence type="ECO:0000256" key="1">
    <source>
        <dbReference type="ARBA" id="ARBA00004123"/>
    </source>
</evidence>
<dbReference type="InterPro" id="IPR052462">
    <property type="entry name" value="SLIRP/GR-RBP-like"/>
</dbReference>
<dbReference type="PROSITE" id="PS50102">
    <property type="entry name" value="RRM"/>
    <property type="match status" value="2"/>
</dbReference>
<name>A0AA88L3C1_ARTSF</name>
<dbReference type="AlphaFoldDB" id="A0AA88L3C1"/>
<dbReference type="SUPFAM" id="SSF54928">
    <property type="entry name" value="RNA-binding domain, RBD"/>
    <property type="match status" value="1"/>
</dbReference>
<evidence type="ECO:0000313" key="8">
    <source>
        <dbReference type="EMBL" id="KAK2711131.1"/>
    </source>
</evidence>
<dbReference type="GO" id="GO:0009967">
    <property type="term" value="P:positive regulation of signal transduction"/>
    <property type="evidence" value="ECO:0007669"/>
    <property type="project" value="UniProtKB-ARBA"/>
</dbReference>
<dbReference type="GO" id="GO:0008266">
    <property type="term" value="F:poly(U) RNA binding"/>
    <property type="evidence" value="ECO:0007669"/>
    <property type="project" value="UniProtKB-ARBA"/>
</dbReference>
<dbReference type="Proteomes" id="UP001187531">
    <property type="component" value="Unassembled WGS sequence"/>
</dbReference>
<keyword evidence="3 5" id="KW-0694">RNA-binding</keyword>
<feature type="domain" description="RRM" evidence="7">
    <location>
        <begin position="109"/>
        <end position="189"/>
    </location>
</feature>
<feature type="domain" description="RRM" evidence="7">
    <location>
        <begin position="23"/>
        <end position="101"/>
    </location>
</feature>
<dbReference type="EMBL" id="JAVRJZ010000016">
    <property type="protein sequence ID" value="KAK2711131.1"/>
    <property type="molecule type" value="Genomic_DNA"/>
</dbReference>
<organism evidence="8 9">
    <name type="scientific">Artemia franciscana</name>
    <name type="common">Brine shrimp</name>
    <name type="synonym">Artemia sanfranciscana</name>
    <dbReference type="NCBI Taxonomy" id="6661"/>
    <lineage>
        <taxon>Eukaryota</taxon>
        <taxon>Metazoa</taxon>
        <taxon>Ecdysozoa</taxon>
        <taxon>Arthropoda</taxon>
        <taxon>Crustacea</taxon>
        <taxon>Branchiopoda</taxon>
        <taxon>Anostraca</taxon>
        <taxon>Artemiidae</taxon>
        <taxon>Artemia</taxon>
    </lineage>
</organism>
<dbReference type="GO" id="GO:1990904">
    <property type="term" value="C:ribonucleoprotein complex"/>
    <property type="evidence" value="ECO:0007669"/>
    <property type="project" value="InterPro"/>
</dbReference>
<dbReference type="GO" id="GO:0050686">
    <property type="term" value="P:negative regulation of mRNA processing"/>
    <property type="evidence" value="ECO:0007669"/>
    <property type="project" value="UniProtKB-ARBA"/>
</dbReference>
<evidence type="ECO:0000313" key="9">
    <source>
        <dbReference type="Proteomes" id="UP001187531"/>
    </source>
</evidence>
<accession>A0AA88L3C1</accession>
<dbReference type="PANTHER" id="PTHR48027">
    <property type="entry name" value="HETEROGENEOUS NUCLEAR RIBONUCLEOPROTEIN 87F-RELATED"/>
    <property type="match status" value="1"/>
</dbReference>
<comment type="subcellular location">
    <subcellularLocation>
        <location evidence="1">Nucleus</location>
    </subcellularLocation>
</comment>
<evidence type="ECO:0000256" key="2">
    <source>
        <dbReference type="ARBA" id="ARBA00022737"/>
    </source>
</evidence>
<feature type="region of interest" description="Disordered" evidence="6">
    <location>
        <begin position="252"/>
        <end position="310"/>
    </location>
</feature>
<gene>
    <name evidence="8" type="ORF">QYM36_012338</name>
</gene>
<evidence type="ECO:0000256" key="6">
    <source>
        <dbReference type="SAM" id="MobiDB-lite"/>
    </source>
</evidence>
<dbReference type="GO" id="GO:0005737">
    <property type="term" value="C:cytoplasm"/>
    <property type="evidence" value="ECO:0007669"/>
    <property type="project" value="UniProtKB-ARBA"/>
</dbReference>
<dbReference type="Gene3D" id="3.30.70.330">
    <property type="match status" value="2"/>
</dbReference>
<protein>
    <recommendedName>
        <fullName evidence="7">RRM domain-containing protein</fullName>
    </recommendedName>
</protein>
<keyword evidence="2" id="KW-0677">Repeat</keyword>
<evidence type="ECO:0000256" key="3">
    <source>
        <dbReference type="ARBA" id="ARBA00022884"/>
    </source>
</evidence>
<feature type="compositionally biased region" description="Low complexity" evidence="6">
    <location>
        <begin position="252"/>
        <end position="262"/>
    </location>
</feature>
<dbReference type="PRINTS" id="PR00961">
    <property type="entry name" value="HUDSXLRNA"/>
</dbReference>
<dbReference type="FunFam" id="3.30.70.330:FF:000383">
    <property type="entry name" value="Sex lethal, isoform D"/>
    <property type="match status" value="1"/>
</dbReference>
<dbReference type="InterPro" id="IPR035979">
    <property type="entry name" value="RBD_domain_sf"/>
</dbReference>
<comment type="caution">
    <text evidence="8">The sequence shown here is derived from an EMBL/GenBank/DDBJ whole genome shotgun (WGS) entry which is preliminary data.</text>
</comment>
<keyword evidence="9" id="KW-1185">Reference proteome</keyword>
<dbReference type="GO" id="GO:0010629">
    <property type="term" value="P:negative regulation of gene expression"/>
    <property type="evidence" value="ECO:0007669"/>
    <property type="project" value="UniProtKB-ARBA"/>
</dbReference>
<dbReference type="GO" id="GO:0003729">
    <property type="term" value="F:mRNA binding"/>
    <property type="evidence" value="ECO:0007669"/>
    <property type="project" value="UniProtKB-ARBA"/>
</dbReference>
<dbReference type="InterPro" id="IPR000504">
    <property type="entry name" value="RRM_dom"/>
</dbReference>
<dbReference type="Pfam" id="PF00076">
    <property type="entry name" value="RRM_1"/>
    <property type="match status" value="2"/>
</dbReference>